<evidence type="ECO:0000256" key="6">
    <source>
        <dbReference type="SAM" id="MobiDB-lite"/>
    </source>
</evidence>
<dbReference type="FunFam" id="4.10.280.10:FF:000132">
    <property type="entry name" value="CRE-HLH-2 protein"/>
    <property type="match status" value="1"/>
</dbReference>
<dbReference type="InterPro" id="IPR036638">
    <property type="entry name" value="HLH_DNA-bd_sf"/>
</dbReference>
<dbReference type="GO" id="GO:0005667">
    <property type="term" value="C:transcription regulator complex"/>
    <property type="evidence" value="ECO:0007669"/>
    <property type="project" value="TreeGrafter"/>
</dbReference>
<dbReference type="OrthoDB" id="10034090at2759"/>
<evidence type="ECO:0000256" key="1">
    <source>
        <dbReference type="ARBA" id="ARBA00004123"/>
    </source>
</evidence>
<name>A0A2A2KDX0_9BILA</name>
<evidence type="ECO:0000313" key="8">
    <source>
        <dbReference type="EMBL" id="PAV72135.1"/>
    </source>
</evidence>
<evidence type="ECO:0000256" key="3">
    <source>
        <dbReference type="ARBA" id="ARBA00023125"/>
    </source>
</evidence>
<reference evidence="8 9" key="1">
    <citation type="journal article" date="2017" name="Curr. Biol.">
        <title>Genome architecture and evolution of a unichromosomal asexual nematode.</title>
        <authorList>
            <person name="Fradin H."/>
            <person name="Zegar C."/>
            <person name="Gutwein M."/>
            <person name="Lucas J."/>
            <person name="Kovtun M."/>
            <person name="Corcoran D."/>
            <person name="Baugh L.R."/>
            <person name="Kiontke K."/>
            <person name="Gunsalus K."/>
            <person name="Fitch D.H."/>
            <person name="Piano F."/>
        </authorList>
    </citation>
    <scope>NUCLEOTIDE SEQUENCE [LARGE SCALE GENOMIC DNA]</scope>
    <source>
        <strain evidence="8">PF1309</strain>
    </source>
</reference>
<dbReference type="GO" id="GO:0005634">
    <property type="term" value="C:nucleus"/>
    <property type="evidence" value="ECO:0007669"/>
    <property type="project" value="UniProtKB-SubCell"/>
</dbReference>
<dbReference type="STRING" id="2018661.A0A2A2KDX0"/>
<feature type="region of interest" description="Disordered" evidence="6">
    <location>
        <begin position="388"/>
        <end position="443"/>
    </location>
</feature>
<gene>
    <name evidence="8" type="ORF">WR25_06788</name>
</gene>
<feature type="compositionally biased region" description="Low complexity" evidence="6">
    <location>
        <begin position="126"/>
        <end position="150"/>
    </location>
</feature>
<dbReference type="PANTHER" id="PTHR11793:SF13">
    <property type="entry name" value="PROTEIN DAUGHTERLESS"/>
    <property type="match status" value="1"/>
</dbReference>
<keyword evidence="4" id="KW-0804">Transcription</keyword>
<dbReference type="InterPro" id="IPR011598">
    <property type="entry name" value="bHLH_dom"/>
</dbReference>
<keyword evidence="3" id="KW-0238">DNA-binding</keyword>
<dbReference type="SMART" id="SM00353">
    <property type="entry name" value="HLH"/>
    <property type="match status" value="1"/>
</dbReference>
<dbReference type="PROSITE" id="PS50888">
    <property type="entry name" value="BHLH"/>
    <property type="match status" value="1"/>
</dbReference>
<proteinExistence type="predicted"/>
<dbReference type="EMBL" id="LIAE01008844">
    <property type="protein sequence ID" value="PAV72135.1"/>
    <property type="molecule type" value="Genomic_DNA"/>
</dbReference>
<dbReference type="Gene3D" id="4.10.280.10">
    <property type="entry name" value="Helix-loop-helix DNA-binding domain"/>
    <property type="match status" value="1"/>
</dbReference>
<feature type="compositionally biased region" description="Polar residues" evidence="6">
    <location>
        <begin position="432"/>
        <end position="443"/>
    </location>
</feature>
<dbReference type="AlphaFoldDB" id="A0A2A2KDX0"/>
<organism evidence="8 9">
    <name type="scientific">Diploscapter pachys</name>
    <dbReference type="NCBI Taxonomy" id="2018661"/>
    <lineage>
        <taxon>Eukaryota</taxon>
        <taxon>Metazoa</taxon>
        <taxon>Ecdysozoa</taxon>
        <taxon>Nematoda</taxon>
        <taxon>Chromadorea</taxon>
        <taxon>Rhabditida</taxon>
        <taxon>Rhabditina</taxon>
        <taxon>Rhabditomorpha</taxon>
        <taxon>Rhabditoidea</taxon>
        <taxon>Rhabditidae</taxon>
        <taxon>Diploscapter</taxon>
    </lineage>
</organism>
<keyword evidence="9" id="KW-1185">Reference proteome</keyword>
<evidence type="ECO:0000256" key="4">
    <source>
        <dbReference type="ARBA" id="ARBA00023163"/>
    </source>
</evidence>
<keyword evidence="5" id="KW-0539">Nucleus</keyword>
<dbReference type="GO" id="GO:0000785">
    <property type="term" value="C:chromatin"/>
    <property type="evidence" value="ECO:0007669"/>
    <property type="project" value="TreeGrafter"/>
</dbReference>
<protein>
    <recommendedName>
        <fullName evidence="7">BHLH domain-containing protein</fullName>
    </recommendedName>
</protein>
<feature type="region of interest" description="Disordered" evidence="6">
    <location>
        <begin position="1"/>
        <end position="58"/>
    </location>
</feature>
<feature type="domain" description="BHLH" evidence="7">
    <location>
        <begin position="314"/>
        <end position="369"/>
    </location>
</feature>
<sequence>MTVNPNRPTTNYEAHSQNGHTDPCGNISNQQQQPILHQPFPPVSQLRDPVRPPRMTSPYAAEYSAYPGLDSSQILQMTDLSSTQYCWGSNPYLPPTYPPPGLVPLPSDVEYSSYASLISTPPGSAPQSLPSTTLPQSSLPTTTSTPTLSSNSSAVSADALNAMYQPTGAAWSHAYPSGYMVDDKTPYPTLSYAFPDPNLDPLNHPTSFYPQPPVSQALGGPETSLGSNADIVGAAGAYPPCLPLTAGQNGSNSQISPHFDYAIMPSNGTIINANTSMRSESAGSLPIRSTSKRKTKSLRDSDDDGRSCDEKDVDRRSANNARERVRVRDINSAFKELGRMCGQHLPTQSEKAQTKLGILHQAVTIITQLEEQVRQRNLNPKAACLKRRSDEDTKPLINPNMNNQLDMNGHPDEKPLLTSSTQAPPTHMEPFHQQQANQPPIYQ</sequence>
<dbReference type="SUPFAM" id="SSF47459">
    <property type="entry name" value="HLH, helix-loop-helix DNA-binding domain"/>
    <property type="match status" value="1"/>
</dbReference>
<dbReference type="GO" id="GO:0000981">
    <property type="term" value="F:DNA-binding transcription factor activity, RNA polymerase II-specific"/>
    <property type="evidence" value="ECO:0007669"/>
    <property type="project" value="TreeGrafter"/>
</dbReference>
<evidence type="ECO:0000313" key="9">
    <source>
        <dbReference type="Proteomes" id="UP000218231"/>
    </source>
</evidence>
<feature type="compositionally biased region" description="Basic and acidic residues" evidence="6">
    <location>
        <begin position="297"/>
        <end position="320"/>
    </location>
</feature>
<feature type="compositionally biased region" description="Polar residues" evidence="6">
    <location>
        <begin position="1"/>
        <end position="35"/>
    </location>
</feature>
<dbReference type="PANTHER" id="PTHR11793">
    <property type="entry name" value="BASIC HELIX-LOOP-HELIX TRANSCRIPTION FACTOR"/>
    <property type="match status" value="1"/>
</dbReference>
<feature type="region of interest" description="Disordered" evidence="6">
    <location>
        <begin position="276"/>
        <end position="320"/>
    </location>
</feature>
<evidence type="ECO:0000259" key="7">
    <source>
        <dbReference type="PROSITE" id="PS50888"/>
    </source>
</evidence>
<comment type="subcellular location">
    <subcellularLocation>
        <location evidence="1">Nucleus</location>
    </subcellularLocation>
</comment>
<dbReference type="Pfam" id="PF00010">
    <property type="entry name" value="HLH"/>
    <property type="match status" value="1"/>
</dbReference>
<evidence type="ECO:0000256" key="5">
    <source>
        <dbReference type="ARBA" id="ARBA00023242"/>
    </source>
</evidence>
<dbReference type="GO" id="GO:0000978">
    <property type="term" value="F:RNA polymerase II cis-regulatory region sequence-specific DNA binding"/>
    <property type="evidence" value="ECO:0007669"/>
    <property type="project" value="TreeGrafter"/>
</dbReference>
<evidence type="ECO:0000256" key="2">
    <source>
        <dbReference type="ARBA" id="ARBA00023015"/>
    </source>
</evidence>
<accession>A0A2A2KDX0</accession>
<dbReference type="GO" id="GO:0046983">
    <property type="term" value="F:protein dimerization activity"/>
    <property type="evidence" value="ECO:0007669"/>
    <property type="project" value="InterPro"/>
</dbReference>
<keyword evidence="2" id="KW-0805">Transcription regulation</keyword>
<dbReference type="Proteomes" id="UP000218231">
    <property type="component" value="Unassembled WGS sequence"/>
</dbReference>
<comment type="caution">
    <text evidence="8">The sequence shown here is derived from an EMBL/GenBank/DDBJ whole genome shotgun (WGS) entry which is preliminary data.</text>
</comment>
<feature type="region of interest" description="Disordered" evidence="6">
    <location>
        <begin position="118"/>
        <end position="152"/>
    </location>
</feature>
<dbReference type="InterPro" id="IPR051098">
    <property type="entry name" value="NeuroDiff_E-box_TFs"/>
</dbReference>